<gene>
    <name evidence="2" type="ORF">BBRV_LOCUS106866</name>
</gene>
<feature type="region of interest" description="Disordered" evidence="1">
    <location>
        <begin position="1"/>
        <end position="29"/>
    </location>
</feature>
<proteinExistence type="predicted"/>
<evidence type="ECO:0000313" key="2">
    <source>
        <dbReference type="EMBL" id="CAD1575769.1"/>
    </source>
</evidence>
<dbReference type="EMBL" id="CADCXW020000343">
    <property type="protein sequence ID" value="CAD1575769.1"/>
    <property type="molecule type" value="Genomic_DNA"/>
</dbReference>
<name>A0A6V7LI73_9HYME</name>
<dbReference type="AlphaFoldDB" id="A0A6V7LI73"/>
<evidence type="ECO:0000256" key="1">
    <source>
        <dbReference type="SAM" id="MobiDB-lite"/>
    </source>
</evidence>
<protein>
    <submittedName>
        <fullName evidence="2">Uncharacterized protein</fullName>
    </submittedName>
</protein>
<reference evidence="2" key="1">
    <citation type="submission" date="2020-07" db="EMBL/GenBank/DDBJ databases">
        <authorList>
            <person name="Ferguson B K."/>
        </authorList>
    </citation>
    <scope>NUCLEOTIDE SEQUENCE</scope>
    <source>
        <strain evidence="2">L06</strain>
    </source>
</reference>
<organism evidence="2">
    <name type="scientific">Bracon brevicornis</name>
    <dbReference type="NCBI Taxonomy" id="1563983"/>
    <lineage>
        <taxon>Eukaryota</taxon>
        <taxon>Metazoa</taxon>
        <taxon>Ecdysozoa</taxon>
        <taxon>Arthropoda</taxon>
        <taxon>Hexapoda</taxon>
        <taxon>Insecta</taxon>
        <taxon>Pterygota</taxon>
        <taxon>Neoptera</taxon>
        <taxon>Endopterygota</taxon>
        <taxon>Hymenoptera</taxon>
        <taxon>Apocrita</taxon>
        <taxon>Ichneumonoidea</taxon>
        <taxon>Braconidae</taxon>
        <taxon>Braconinae</taxon>
        <taxon>Bracon</taxon>
    </lineage>
</organism>
<sequence>MLVNQGVPDYSSGFVEGQEEDEEEEEEGRIKRVIGRRSCMEGGGEQDHEKKIPVFCGFSQISGYTLEKQSKNS</sequence>
<feature type="compositionally biased region" description="Acidic residues" evidence="1">
    <location>
        <begin position="17"/>
        <end position="27"/>
    </location>
</feature>
<accession>A0A6V7LI73</accession>